<dbReference type="GO" id="GO:0006261">
    <property type="term" value="P:DNA-templated DNA replication"/>
    <property type="evidence" value="ECO:0007669"/>
    <property type="project" value="TreeGrafter"/>
</dbReference>
<name>A0AA37HFH8_9HYPH</name>
<dbReference type="GO" id="GO:0005524">
    <property type="term" value="F:ATP binding"/>
    <property type="evidence" value="ECO:0007669"/>
    <property type="project" value="UniProtKB-KW"/>
</dbReference>
<dbReference type="AlphaFoldDB" id="A0AA37HFH8"/>
<dbReference type="InterPro" id="IPR022754">
    <property type="entry name" value="DNA_pol_III_gamma-3"/>
</dbReference>
<feature type="region of interest" description="Disordered" evidence="12">
    <location>
        <begin position="468"/>
        <end position="518"/>
    </location>
</feature>
<dbReference type="Pfam" id="PF13177">
    <property type="entry name" value="DNA_pol3_delta2"/>
    <property type="match status" value="1"/>
</dbReference>
<dbReference type="Pfam" id="PF12169">
    <property type="entry name" value="DNA_pol3_gamma3"/>
    <property type="match status" value="1"/>
</dbReference>
<keyword evidence="2 11" id="KW-0808">Transferase</keyword>
<feature type="compositionally biased region" description="Low complexity" evidence="12">
    <location>
        <begin position="497"/>
        <end position="512"/>
    </location>
</feature>
<evidence type="ECO:0000256" key="6">
    <source>
        <dbReference type="ARBA" id="ARBA00022741"/>
    </source>
</evidence>
<dbReference type="InterPro" id="IPR012763">
    <property type="entry name" value="DNA_pol_III_sug/sutau_N"/>
</dbReference>
<dbReference type="CDD" id="cd18137">
    <property type="entry name" value="HLD_clamp_pol_III_gamma_tau"/>
    <property type="match status" value="1"/>
</dbReference>
<gene>
    <name evidence="14" type="primary">ruvB_2</name>
    <name evidence="11" type="synonym">dnaX</name>
    <name evidence="14" type="ORF">MPEAHAMD_5047</name>
</gene>
<evidence type="ECO:0000256" key="1">
    <source>
        <dbReference type="ARBA" id="ARBA00006360"/>
    </source>
</evidence>
<evidence type="ECO:0000256" key="3">
    <source>
        <dbReference type="ARBA" id="ARBA00022695"/>
    </source>
</evidence>
<evidence type="ECO:0000259" key="13">
    <source>
        <dbReference type="SMART" id="SM00382"/>
    </source>
</evidence>
<evidence type="ECO:0000256" key="9">
    <source>
        <dbReference type="ARBA" id="ARBA00022932"/>
    </source>
</evidence>
<dbReference type="Gene3D" id="1.20.272.10">
    <property type="match status" value="1"/>
</dbReference>
<dbReference type="Pfam" id="PF12362">
    <property type="entry name" value="DUF3646"/>
    <property type="match status" value="1"/>
</dbReference>
<dbReference type="InterPro" id="IPR045085">
    <property type="entry name" value="HLD_clamp_pol_III_gamma_tau"/>
</dbReference>
<dbReference type="InterPro" id="IPR050238">
    <property type="entry name" value="DNA_Rep/Repair_Clamp_Loader"/>
</dbReference>
<comment type="function">
    <text evidence="11">DNA polymerase III is a complex, multichain enzyme responsible for most of the replicative synthesis in bacteria. This DNA polymerase also exhibits 3' to 5' exonuclease activity.</text>
</comment>
<dbReference type="InterPro" id="IPR003593">
    <property type="entry name" value="AAA+_ATPase"/>
</dbReference>
<evidence type="ECO:0000256" key="12">
    <source>
        <dbReference type="SAM" id="MobiDB-lite"/>
    </source>
</evidence>
<dbReference type="EC" id="2.7.7.7" evidence="11"/>
<dbReference type="Pfam" id="PF22608">
    <property type="entry name" value="DNAX_ATPase_lid"/>
    <property type="match status" value="1"/>
</dbReference>
<evidence type="ECO:0000256" key="10">
    <source>
        <dbReference type="ARBA" id="ARBA00049244"/>
    </source>
</evidence>
<dbReference type="EMBL" id="BPQJ01000031">
    <property type="protein sequence ID" value="GJD64862.1"/>
    <property type="molecule type" value="Genomic_DNA"/>
</dbReference>
<dbReference type="CDD" id="cd00009">
    <property type="entry name" value="AAA"/>
    <property type="match status" value="1"/>
</dbReference>
<comment type="caution">
    <text evidence="14">The sequence shown here is derived from an EMBL/GenBank/DDBJ whole genome shotgun (WGS) entry which is preliminary data.</text>
</comment>
<dbReference type="Proteomes" id="UP001055286">
    <property type="component" value="Unassembled WGS sequence"/>
</dbReference>
<keyword evidence="15" id="KW-1185">Reference proteome</keyword>
<keyword evidence="14" id="KW-0378">Hydrolase</keyword>
<keyword evidence="3 11" id="KW-0548">Nucleotidyltransferase</keyword>
<dbReference type="SMART" id="SM00382">
    <property type="entry name" value="AAA"/>
    <property type="match status" value="1"/>
</dbReference>
<dbReference type="GO" id="GO:0003677">
    <property type="term" value="F:DNA binding"/>
    <property type="evidence" value="ECO:0007669"/>
    <property type="project" value="InterPro"/>
</dbReference>
<dbReference type="GO" id="GO:0004386">
    <property type="term" value="F:helicase activity"/>
    <property type="evidence" value="ECO:0007669"/>
    <property type="project" value="UniProtKB-KW"/>
</dbReference>
<dbReference type="SUPFAM" id="SSF48019">
    <property type="entry name" value="post-AAA+ oligomerization domain-like"/>
    <property type="match status" value="1"/>
</dbReference>
<keyword evidence="6 11" id="KW-0547">Nucleotide-binding</keyword>
<evidence type="ECO:0000256" key="8">
    <source>
        <dbReference type="ARBA" id="ARBA00022840"/>
    </source>
</evidence>
<evidence type="ECO:0000256" key="2">
    <source>
        <dbReference type="ARBA" id="ARBA00022679"/>
    </source>
</evidence>
<feature type="domain" description="AAA+ ATPase" evidence="13">
    <location>
        <begin position="63"/>
        <end position="211"/>
    </location>
</feature>
<keyword evidence="7" id="KW-0862">Zinc</keyword>
<keyword evidence="8 11" id="KW-0067">ATP-binding</keyword>
<dbReference type="NCBIfam" id="NF006585">
    <property type="entry name" value="PRK09111.1"/>
    <property type="match status" value="1"/>
</dbReference>
<dbReference type="FunFam" id="3.40.50.300:FF:000014">
    <property type="entry name" value="DNA polymerase III subunit gamma/tau"/>
    <property type="match status" value="1"/>
</dbReference>
<dbReference type="GO" id="GO:0003887">
    <property type="term" value="F:DNA-directed DNA polymerase activity"/>
    <property type="evidence" value="ECO:0007669"/>
    <property type="project" value="UniProtKB-KW"/>
</dbReference>
<accession>A0AA37HFH8</accession>
<dbReference type="NCBIfam" id="TIGR02397">
    <property type="entry name" value="dnaX_nterm"/>
    <property type="match status" value="1"/>
</dbReference>
<reference evidence="14" key="2">
    <citation type="submission" date="2021-08" db="EMBL/GenBank/DDBJ databases">
        <authorList>
            <person name="Tani A."/>
            <person name="Ola A."/>
            <person name="Ogura Y."/>
            <person name="Katsura K."/>
            <person name="Hayashi T."/>
        </authorList>
    </citation>
    <scope>NUCLEOTIDE SEQUENCE</scope>
    <source>
        <strain evidence="14">JCM 32048</strain>
    </source>
</reference>
<dbReference type="InterPro" id="IPR027417">
    <property type="entry name" value="P-loop_NTPase"/>
</dbReference>
<comment type="catalytic activity">
    <reaction evidence="10 11">
        <text>DNA(n) + a 2'-deoxyribonucleoside 5'-triphosphate = DNA(n+1) + diphosphate</text>
        <dbReference type="Rhea" id="RHEA:22508"/>
        <dbReference type="Rhea" id="RHEA-COMP:17339"/>
        <dbReference type="Rhea" id="RHEA-COMP:17340"/>
        <dbReference type="ChEBI" id="CHEBI:33019"/>
        <dbReference type="ChEBI" id="CHEBI:61560"/>
        <dbReference type="ChEBI" id="CHEBI:173112"/>
        <dbReference type="EC" id="2.7.7.7"/>
    </reaction>
</comment>
<dbReference type="FunFam" id="1.20.272.10:FF:000003">
    <property type="entry name" value="DNA polymerase III subunit gamma/tau"/>
    <property type="match status" value="1"/>
</dbReference>
<dbReference type="GO" id="GO:0046872">
    <property type="term" value="F:metal ion binding"/>
    <property type="evidence" value="ECO:0007669"/>
    <property type="project" value="UniProtKB-KW"/>
</dbReference>
<keyword evidence="5" id="KW-0479">Metal-binding</keyword>
<evidence type="ECO:0000256" key="11">
    <source>
        <dbReference type="RuleBase" id="RU364063"/>
    </source>
</evidence>
<evidence type="ECO:0000313" key="15">
    <source>
        <dbReference type="Proteomes" id="UP001055286"/>
    </source>
</evidence>
<keyword evidence="9 11" id="KW-0239">DNA-directed DNA polymerase</keyword>
<reference evidence="14" key="1">
    <citation type="journal article" date="2016" name="Front. Microbiol.">
        <title>Genome Sequence of the Piezophilic, Mesophilic Sulfate-Reducing Bacterium Desulfovibrio indicus J2T.</title>
        <authorList>
            <person name="Cao J."/>
            <person name="Maignien L."/>
            <person name="Shao Z."/>
            <person name="Alain K."/>
            <person name="Jebbar M."/>
        </authorList>
    </citation>
    <scope>NUCLEOTIDE SEQUENCE</scope>
    <source>
        <strain evidence="14">JCM 32048</strain>
    </source>
</reference>
<evidence type="ECO:0000256" key="4">
    <source>
        <dbReference type="ARBA" id="ARBA00022705"/>
    </source>
</evidence>
<dbReference type="SUPFAM" id="SSF52540">
    <property type="entry name" value="P-loop containing nucleoside triphosphate hydrolases"/>
    <property type="match status" value="1"/>
</dbReference>
<dbReference type="InterPro" id="IPR022107">
    <property type="entry name" value="DNA_pol_III_gamma/tau_C"/>
</dbReference>
<dbReference type="Gene3D" id="1.10.8.60">
    <property type="match status" value="1"/>
</dbReference>
<dbReference type="GO" id="GO:0009360">
    <property type="term" value="C:DNA polymerase III complex"/>
    <property type="evidence" value="ECO:0007669"/>
    <property type="project" value="InterPro"/>
</dbReference>
<dbReference type="FunFam" id="1.10.8.60:FF:000013">
    <property type="entry name" value="DNA polymerase III subunit gamma/tau"/>
    <property type="match status" value="1"/>
</dbReference>
<feature type="region of interest" description="Disordered" evidence="12">
    <location>
        <begin position="632"/>
        <end position="656"/>
    </location>
</feature>
<comment type="subunit">
    <text evidence="11">DNA polymerase III contains a core (composed of alpha, epsilon and theta chains) that associates with a tau subunit. This core dimerizes to form the POLIII' complex. PolIII' associates with the gamma complex (composed of gamma, delta, delta', psi and chi chains) and with the beta chain to form the complete DNA polymerase III complex.</text>
</comment>
<dbReference type="PANTHER" id="PTHR11669">
    <property type="entry name" value="REPLICATION FACTOR C / DNA POLYMERASE III GAMMA-TAU SUBUNIT"/>
    <property type="match status" value="1"/>
</dbReference>
<dbReference type="PANTHER" id="PTHR11669:SF0">
    <property type="entry name" value="PROTEIN STICHEL-LIKE 2"/>
    <property type="match status" value="1"/>
</dbReference>
<proteinExistence type="inferred from homology"/>
<evidence type="ECO:0000313" key="14">
    <source>
        <dbReference type="EMBL" id="GJD64862.1"/>
    </source>
</evidence>
<comment type="similarity">
    <text evidence="1 11">Belongs to the DnaX/STICHEL family.</text>
</comment>
<sequence length="656" mass="69630">MDETSGTPSIDEPGLPGFSAAPTPPAPAYRVLARKYRPKDFDDLIGQGAMVRTLANAFAAGRIPQAWMLTGVRGVGKTTTARILARGLNYALPDDPNAGPTIRLPRLGLHCAAIMESRHIDVLEMDAASHTGIDDVRQIIDGIRYSPVSARYKVYIVDEVHMLSEKAFNAFLKTLEEPPPHAKFVFATTEIRKVPVTILSRCQRFDLRRVEAGALIAHLQKICDAEGVAAESEALAAIARAAEGSVRDSLSLLDQAIAHGAGHVTAETVRDMLGLADRARVVDLFEAAMRGDVPATFAELRAQHEAGADPAVVLSDLAEFTHLVTRLKLAPDSARADTSLSEVERVRGGDFADRLSVRALSRAWQILLKAIPEVQTATRPLAAAEMALVRLIYAADLPTPDEALRQIKEGGSLALPVRAPAGTSAGTSAGAPTMQAAPAVAPVMQTAAPVPASATVLRAASPAAPALARSLPEASPAEAAPRPAPPAAMPRPTLVQPAPAARPDAARSNPAAKAESGPRLRRFEDVVALADERRDIGLKMALERDVHLVRFEDGRIEFRLAEGGRPTLANELGNALTLWTGRRWVVALSQETGEATLDARAKAAVQSRHQGAASHPLVQAVLKNFPGAQIVDVRDKAPDPPDLGDVPPPDSDDPDL</sequence>
<protein>
    <recommendedName>
        <fullName evidence="11">DNA polymerase III subunit gamma/tau</fullName>
        <ecNumber evidence="11">2.7.7.7</ecNumber>
    </recommendedName>
</protein>
<evidence type="ECO:0000256" key="5">
    <source>
        <dbReference type="ARBA" id="ARBA00022723"/>
    </source>
</evidence>
<keyword evidence="4 11" id="KW-0235">DNA replication</keyword>
<dbReference type="Gene3D" id="3.40.50.300">
    <property type="entry name" value="P-loop containing nucleotide triphosphate hydrolases"/>
    <property type="match status" value="1"/>
</dbReference>
<dbReference type="InterPro" id="IPR008921">
    <property type="entry name" value="DNA_pol3_clamp-load_cplx_C"/>
</dbReference>
<dbReference type="RefSeq" id="WP_238192728.1">
    <property type="nucleotide sequence ID" value="NZ_BPQJ01000031.1"/>
</dbReference>
<feature type="compositionally biased region" description="Low complexity" evidence="12">
    <location>
        <begin position="468"/>
        <end position="481"/>
    </location>
</feature>
<evidence type="ECO:0000256" key="7">
    <source>
        <dbReference type="ARBA" id="ARBA00022833"/>
    </source>
</evidence>
<keyword evidence="14" id="KW-0347">Helicase</keyword>
<feature type="region of interest" description="Disordered" evidence="12">
    <location>
        <begin position="1"/>
        <end position="22"/>
    </location>
</feature>
<organism evidence="14 15">
    <name type="scientific">Methylobacterium frigidaeris</name>
    <dbReference type="NCBI Taxonomy" id="2038277"/>
    <lineage>
        <taxon>Bacteria</taxon>
        <taxon>Pseudomonadati</taxon>
        <taxon>Pseudomonadota</taxon>
        <taxon>Alphaproteobacteria</taxon>
        <taxon>Hyphomicrobiales</taxon>
        <taxon>Methylobacteriaceae</taxon>
        <taxon>Methylobacterium</taxon>
    </lineage>
</organism>